<dbReference type="InterPro" id="IPR001322">
    <property type="entry name" value="Lamin_tail_dom"/>
</dbReference>
<protein>
    <recommendedName>
        <fullName evidence="2">LTD domain-containing protein</fullName>
    </recommendedName>
</protein>
<evidence type="ECO:0000259" key="2">
    <source>
        <dbReference type="PROSITE" id="PS51841"/>
    </source>
</evidence>
<feature type="region of interest" description="Disordered" evidence="1">
    <location>
        <begin position="1"/>
        <end position="59"/>
    </location>
</feature>
<proteinExistence type="predicted"/>
<comment type="caution">
    <text evidence="3">The sequence shown here is derived from an EMBL/GenBank/DDBJ whole genome shotgun (WGS) entry which is preliminary data.</text>
</comment>
<gene>
    <name evidence="3" type="ORF">COX38_02580</name>
</gene>
<dbReference type="EMBL" id="PCRN01000088">
    <property type="protein sequence ID" value="PIP22084.1"/>
    <property type="molecule type" value="Genomic_DNA"/>
</dbReference>
<dbReference type="Pfam" id="PF00932">
    <property type="entry name" value="LTD"/>
    <property type="match status" value="1"/>
</dbReference>
<feature type="domain" description="LTD" evidence="2">
    <location>
        <begin position="56"/>
        <end position="178"/>
    </location>
</feature>
<dbReference type="Proteomes" id="UP000229054">
    <property type="component" value="Unassembled WGS sequence"/>
</dbReference>
<accession>A0A2G9YS63</accession>
<evidence type="ECO:0000313" key="4">
    <source>
        <dbReference type="Proteomes" id="UP000229054"/>
    </source>
</evidence>
<sequence>LERIKNGDEPADTDDNSQDFILNNNPSPTNSSGQSFSLPPQEVPPPEEEPPPPEPGPVYEEIPPLAVVINEVAWMGTKADAKDEWLELFNNTEAEINLTNSKLKSSDPNGPEIILNGIVPAQGFYLIERTDNDGVIPELADLISEFGNGLSNTNCEVLSLYDSHDNLIDQTVCLESGDWPAGQTNPGYISMERIAPAADGTSLENWANNNLITRNGVSAIKDGIRYPIYGTPKEKNSVATSPTFVNGPNLTALQDFSTLNFPLNNSPYFIVDGLLSVPEAKTLTIEAGATLKFDSLSGLIINGTLKAIGAEENKITFTRLLEEGIWGGIYFSPTSINSELNYALIQYAKYGWEGPVSSILVENSSIIFENSTIENYPSVRGLRLVNSHSLIENLNFFGQREFNSIGIEIWEGTPTITNSFFKNNYYGIFVPAFPEGKPLIENNNFEENEYPIWALPQFTFKENQGQNNTYNNIFLSGLITNEDLTLFKNPLSYATDGPNQFIEVSQGRTLTIEPGVIMKFGVLTRLEVKGQLLAQGTSEKPITFTSLPENSPGYWTGIHFHPQSQNSILENVILENGGCCFWPGTWLQTAIYIEEAQVSFTNLTLRNSAEVGLLAQNSNSIIKESHFINNKIGIRIEKAGDYPRIESCYFEDNEPYDIYWQNGGEDCENLKVGNPEAKIECSSP</sequence>
<feature type="non-terminal residue" evidence="3">
    <location>
        <position position="1"/>
    </location>
</feature>
<dbReference type="InterPro" id="IPR012334">
    <property type="entry name" value="Pectin_lyas_fold"/>
</dbReference>
<dbReference type="Pfam" id="PF13229">
    <property type="entry name" value="Beta_helix"/>
    <property type="match status" value="2"/>
</dbReference>
<feature type="compositionally biased region" description="Polar residues" evidence="1">
    <location>
        <begin position="18"/>
        <end position="38"/>
    </location>
</feature>
<evidence type="ECO:0000256" key="1">
    <source>
        <dbReference type="SAM" id="MobiDB-lite"/>
    </source>
</evidence>
<dbReference type="SUPFAM" id="SSF74853">
    <property type="entry name" value="Lamin A/C globular tail domain"/>
    <property type="match status" value="1"/>
</dbReference>
<organism evidence="3 4">
    <name type="scientific">Candidatus Nealsonbacteria bacterium CG23_combo_of_CG06-09_8_20_14_all_39_25</name>
    <dbReference type="NCBI Taxonomy" id="1974723"/>
    <lineage>
        <taxon>Bacteria</taxon>
        <taxon>Candidatus Nealsoniibacteriota</taxon>
    </lineage>
</organism>
<dbReference type="SUPFAM" id="SSF51126">
    <property type="entry name" value="Pectin lyase-like"/>
    <property type="match status" value="2"/>
</dbReference>
<dbReference type="InterPro" id="IPR039448">
    <property type="entry name" value="Beta_helix"/>
</dbReference>
<evidence type="ECO:0000313" key="3">
    <source>
        <dbReference type="EMBL" id="PIP22084.1"/>
    </source>
</evidence>
<dbReference type="PROSITE" id="PS51841">
    <property type="entry name" value="LTD"/>
    <property type="match status" value="1"/>
</dbReference>
<reference evidence="3 4" key="1">
    <citation type="submission" date="2017-09" db="EMBL/GenBank/DDBJ databases">
        <title>Depth-based differentiation of microbial function through sediment-hosted aquifers and enrichment of novel symbionts in the deep terrestrial subsurface.</title>
        <authorList>
            <person name="Probst A.J."/>
            <person name="Ladd B."/>
            <person name="Jarett J.K."/>
            <person name="Geller-Mcgrath D.E."/>
            <person name="Sieber C.M."/>
            <person name="Emerson J.B."/>
            <person name="Anantharaman K."/>
            <person name="Thomas B.C."/>
            <person name="Malmstrom R."/>
            <person name="Stieglmeier M."/>
            <person name="Klingl A."/>
            <person name="Woyke T."/>
            <person name="Ryan C.M."/>
            <person name="Banfield J.F."/>
        </authorList>
    </citation>
    <scope>NUCLEOTIDE SEQUENCE [LARGE SCALE GENOMIC DNA]</scope>
    <source>
        <strain evidence="3">CG23_combo_of_CG06-09_8_20_14_all_39_25</strain>
    </source>
</reference>
<dbReference type="Gene3D" id="2.160.20.10">
    <property type="entry name" value="Single-stranded right-handed beta-helix, Pectin lyase-like"/>
    <property type="match status" value="2"/>
</dbReference>
<dbReference type="AlphaFoldDB" id="A0A2G9YS63"/>
<dbReference type="InterPro" id="IPR011050">
    <property type="entry name" value="Pectin_lyase_fold/virulence"/>
</dbReference>
<dbReference type="InterPro" id="IPR036415">
    <property type="entry name" value="Lamin_tail_dom_sf"/>
</dbReference>
<name>A0A2G9YS63_9BACT</name>